<keyword evidence="2" id="KW-1185">Reference proteome</keyword>
<evidence type="ECO:0000313" key="2">
    <source>
        <dbReference type="Proteomes" id="UP000188937"/>
    </source>
</evidence>
<sequence>MHISTVARPFLPAPTLEVNVAEVPAIIPVLPEKILESTDPQRHGDVRTDHLRQIFEGDVTAFQHGADVIAKHVAETVLPVFLIEISAQFG</sequence>
<dbReference type="AlphaFoldDB" id="A0A1U9KDN4"/>
<organism evidence="1 2">
    <name type="scientific">Acetobacter aceti</name>
    <dbReference type="NCBI Taxonomy" id="435"/>
    <lineage>
        <taxon>Bacteria</taxon>
        <taxon>Pseudomonadati</taxon>
        <taxon>Pseudomonadota</taxon>
        <taxon>Alphaproteobacteria</taxon>
        <taxon>Acetobacterales</taxon>
        <taxon>Acetobacteraceae</taxon>
        <taxon>Acetobacter</taxon>
        <taxon>Acetobacter subgen. Acetobacter</taxon>
    </lineage>
</organism>
<dbReference type="KEGG" id="aace:A0U92_03035"/>
<dbReference type="EMBL" id="CP014692">
    <property type="protein sequence ID" value="AQS83911.1"/>
    <property type="molecule type" value="Genomic_DNA"/>
</dbReference>
<dbReference type="Proteomes" id="UP000188937">
    <property type="component" value="Chromosome"/>
</dbReference>
<protein>
    <submittedName>
        <fullName evidence="1">Uncharacterized protein</fullName>
    </submittedName>
</protein>
<gene>
    <name evidence="1" type="ORF">A0U92_03035</name>
</gene>
<accession>A0A1U9KDN4</accession>
<name>A0A1U9KDN4_ACEAC</name>
<reference evidence="1 2" key="1">
    <citation type="submission" date="2016-03" db="EMBL/GenBank/DDBJ databases">
        <title>Acetic acid bacteria sequencing.</title>
        <authorList>
            <person name="Brandt J."/>
            <person name="Jakob F."/>
            <person name="Vogel R.F."/>
        </authorList>
    </citation>
    <scope>NUCLEOTIDE SEQUENCE [LARGE SCALE GENOMIC DNA]</scope>
    <source>
        <strain evidence="1 2">TMW2.1153</strain>
    </source>
</reference>
<proteinExistence type="predicted"/>
<evidence type="ECO:0000313" key="1">
    <source>
        <dbReference type="EMBL" id="AQS83911.1"/>
    </source>
</evidence>